<accession>A0A1I8JMW3</accession>
<name>A0A1I8JMW3_9PLAT</name>
<evidence type="ECO:0000313" key="3">
    <source>
        <dbReference type="WBParaSite" id="snap_masked-unitig_28146-processed-gene-0.0-mRNA-1"/>
    </source>
</evidence>
<dbReference type="WBParaSite" id="snap_masked-unitig_28146-processed-gene-0.0-mRNA-1">
    <property type="protein sequence ID" value="snap_masked-unitig_28146-processed-gene-0.0-mRNA-1"/>
    <property type="gene ID" value="snap_masked-unitig_28146-processed-gene-0.0"/>
</dbReference>
<evidence type="ECO:0000256" key="1">
    <source>
        <dbReference type="SAM" id="Phobius"/>
    </source>
</evidence>
<evidence type="ECO:0000313" key="2">
    <source>
        <dbReference type="Proteomes" id="UP000095280"/>
    </source>
</evidence>
<keyword evidence="1" id="KW-0812">Transmembrane</keyword>
<dbReference type="Proteomes" id="UP000095280">
    <property type="component" value="Unplaced"/>
</dbReference>
<reference evidence="3" key="1">
    <citation type="submission" date="2016-11" db="UniProtKB">
        <authorList>
            <consortium name="WormBaseParasite"/>
        </authorList>
    </citation>
    <scope>IDENTIFICATION</scope>
</reference>
<organism evidence="2 3">
    <name type="scientific">Macrostomum lignano</name>
    <dbReference type="NCBI Taxonomy" id="282301"/>
    <lineage>
        <taxon>Eukaryota</taxon>
        <taxon>Metazoa</taxon>
        <taxon>Spiralia</taxon>
        <taxon>Lophotrochozoa</taxon>
        <taxon>Platyhelminthes</taxon>
        <taxon>Rhabditophora</taxon>
        <taxon>Macrostomorpha</taxon>
        <taxon>Macrostomida</taxon>
        <taxon>Macrostomidae</taxon>
        <taxon>Macrostomum</taxon>
    </lineage>
</organism>
<feature type="transmembrane region" description="Helical" evidence="1">
    <location>
        <begin position="44"/>
        <end position="62"/>
    </location>
</feature>
<feature type="transmembrane region" description="Helical" evidence="1">
    <location>
        <begin position="271"/>
        <end position="298"/>
    </location>
</feature>
<feature type="transmembrane region" description="Helical" evidence="1">
    <location>
        <begin position="112"/>
        <end position="132"/>
    </location>
</feature>
<dbReference type="AlphaFoldDB" id="A0A1I8JMW3"/>
<feature type="transmembrane region" description="Helical" evidence="1">
    <location>
        <begin position="755"/>
        <end position="773"/>
    </location>
</feature>
<keyword evidence="1" id="KW-1133">Transmembrane helix</keyword>
<feature type="transmembrane region" description="Helical" evidence="1">
    <location>
        <begin position="310"/>
        <end position="331"/>
    </location>
</feature>
<feature type="transmembrane region" description="Helical" evidence="1">
    <location>
        <begin position="173"/>
        <end position="194"/>
    </location>
</feature>
<feature type="transmembrane region" description="Helical" evidence="1">
    <location>
        <begin position="69"/>
        <end position="92"/>
    </location>
</feature>
<sequence>RVTEADVNSQRNASAVPNLTETLFYMTLDAITCELINARRRSAFGVRLSSLLSTGLLLACLVRRLCSSVVAYSFGLPSTSLARLALTAFHLFKTRIFIVEGEYLDPLVLAGPSVLAPFCAGALLVLSPLVLAPCCWRLCVLAPLVLAPSGAGRLVLAASGVALLRAWRPFWCWRALGAGASGAGASGAGASVCWRLWCWRLVVLAALSAGALCCWRLWCWRLCCCASGAGASGAAPLGAGASGAGRLWLLAPWCWRLWLVRLWCWRLVWRLLVLALLVLAPLVLAPLAAGLCVLAPLVLDASGAGASGCWRLWCCAPFWCWCIIGPLTVPLQRLATKFDLKFKISATSWPPSCRVANLTGSSSTVACARSGHRHSAFELLPLDNRSNAGDIISFTIAVFTTEEAIISDMVRLCGCFCGCWPVDYSLDEEAEAHLIIRSGTSSTLLLTSGIPSSKRIGYNFLTSSDKDAFKRSMPPYCQHAHPNCWKERQATFRHHIGMELSPNAAKKLNLNNSLQTATESEGTMLSSLQMRIKPIQRQLELPCQKRQHDEEQTLVPSPSAYSATGLLPVIKVNPCRVAVKIRSEQKPAGGGSYQSRASQAVDLARDDINCQLCPPRRSAAAAAGRSSSSCSLMLDETPPPRNACACSDRRPSLGLPGGEVSRRRRLRGLRLRLRNARSGGGGRQLSLRCSVCGERFRCNTSARSSSLRQFGTAVVRQAPVSAALVLSGLLIGFGLWSMLHPAGRVGSTLSTPYCWARALCWLSVFVLYELWLLHRRYDFCVHSNATAGLGDASTALV</sequence>
<feature type="transmembrane region" description="Helical" evidence="1">
    <location>
        <begin position="201"/>
        <end position="218"/>
    </location>
</feature>
<protein>
    <submittedName>
        <fullName evidence="3">Lipase_3 domain-containing protein</fullName>
    </submittedName>
</protein>
<keyword evidence="1" id="KW-0472">Membrane</keyword>
<feature type="transmembrane region" description="Helical" evidence="1">
    <location>
        <begin position="713"/>
        <end position="735"/>
    </location>
</feature>
<feature type="transmembrane region" description="Helical" evidence="1">
    <location>
        <begin position="144"/>
        <end position="167"/>
    </location>
</feature>
<keyword evidence="2" id="KW-1185">Reference proteome</keyword>
<proteinExistence type="predicted"/>